<sequence length="311" mass="35366">MTSSLINFELTKPATLLIEKVSDAIGVLYEPTRIARRSKAESDAAVRDAETRVKVSEIEQGALDSFLYRESRKHQNMESITAQAVEQIQDKDNSSPEELDLDWLTYFFEHCSNVSDKEMQFLWASLLASEASRPGSFSKKSIQFISLLEKSDAELFTSLCQFVFIDRGYPQPVILNFRERLYNERGINENSLRYLDEIGLVKCTEGNHAVKVIDMRGAMSTTMSYFGTSLSLSINEESISDSSKPIRITTNHLEELKNNPCPTNGKVNLGTTSFTRIGVELYRLCSFKKNDDFYRYITDEYRKNGVVVTES</sequence>
<accession>A0A9Q3UFB7</accession>
<protein>
    <submittedName>
        <fullName evidence="1">DUF2806 domain-containing protein</fullName>
    </submittedName>
</protein>
<evidence type="ECO:0000313" key="1">
    <source>
        <dbReference type="EMBL" id="MCC3807684.1"/>
    </source>
</evidence>
<dbReference type="Pfam" id="PF10987">
    <property type="entry name" value="DUF2806"/>
    <property type="match status" value="1"/>
</dbReference>
<name>A0A9Q3UFB7_VIBPH</name>
<proteinExistence type="predicted"/>
<dbReference type="EMBL" id="JACVHL010000029">
    <property type="protein sequence ID" value="MCC3807684.1"/>
    <property type="molecule type" value="Genomic_DNA"/>
</dbReference>
<gene>
    <name evidence="1" type="ORF">IB292_21935</name>
</gene>
<dbReference type="RefSeq" id="WP_228085952.1">
    <property type="nucleotide sequence ID" value="NZ_JACVHL010000029.1"/>
</dbReference>
<reference evidence="1" key="1">
    <citation type="submission" date="2020-09" db="EMBL/GenBank/DDBJ databases">
        <title>Genome sequence of Vibrio parahaemolyticus isolates.</title>
        <authorList>
            <person name="Hammerl J.A."/>
            <person name="Strauch E."/>
        </authorList>
    </citation>
    <scope>NUCLEOTIDE SEQUENCE</scope>
    <source>
        <strain evidence="1">17-VB00146</strain>
    </source>
</reference>
<dbReference type="InterPro" id="IPR021254">
    <property type="entry name" value="DUF2806"/>
</dbReference>
<dbReference type="AlphaFoldDB" id="A0A9Q3UFB7"/>
<evidence type="ECO:0000313" key="2">
    <source>
        <dbReference type="Proteomes" id="UP000726777"/>
    </source>
</evidence>
<organism evidence="1 2">
    <name type="scientific">Vibrio parahaemolyticus</name>
    <dbReference type="NCBI Taxonomy" id="670"/>
    <lineage>
        <taxon>Bacteria</taxon>
        <taxon>Pseudomonadati</taxon>
        <taxon>Pseudomonadota</taxon>
        <taxon>Gammaproteobacteria</taxon>
        <taxon>Vibrionales</taxon>
        <taxon>Vibrionaceae</taxon>
        <taxon>Vibrio</taxon>
    </lineage>
</organism>
<comment type="caution">
    <text evidence="1">The sequence shown here is derived from an EMBL/GenBank/DDBJ whole genome shotgun (WGS) entry which is preliminary data.</text>
</comment>
<dbReference type="Proteomes" id="UP000726777">
    <property type="component" value="Unassembled WGS sequence"/>
</dbReference>